<dbReference type="Proteomes" id="UP001480595">
    <property type="component" value="Unassembled WGS sequence"/>
</dbReference>
<dbReference type="GeneID" id="92092001"/>
<feature type="region of interest" description="Disordered" evidence="1">
    <location>
        <begin position="390"/>
        <end position="449"/>
    </location>
</feature>
<comment type="caution">
    <text evidence="2">The sequence shown here is derived from an EMBL/GenBank/DDBJ whole genome shotgun (WGS) entry which is preliminary data.</text>
</comment>
<dbReference type="RefSeq" id="XP_066715880.1">
    <property type="nucleotide sequence ID" value="XM_066858938.1"/>
</dbReference>
<sequence>MCNITKLHCEVCKANLRHLFLPCEDFLSEQVMDENGAVKNHIEPGKRFYCSELKWPLDPDEDNSYWVCNTCLESGRQTYKNSIEVVGRLHNSRPTESRYVGFLRGKLPNSHTDMSSTQGAESGWEHLPNNFSDVAETTRENLLSLYDNNYFPDHLWKDRVASSAGCYLTVWMPCCPVCKDPMVDPRKGGGIVDVEFELTSELWRWLAVHQNLAPEEVQAFEITVATGFISKVCEICCNIEIVLRRQIHNYLQDTTRPRSWAVMTWILSRGMVDKPSYDYSVLNVGFPDTMPPTNKEIMGMMTRSWGRLTNGLAFGDCVVDSGPPVTYSAPLTRHQKPLMRLDQWVQLIEPHSGKKLNVNHPPEPLDMMASDPSVASLIINMPAGGLFDIDRGLGNDAEDDSGKNGEDDSDRSGGSGVNPVEEEEDDVSVSSDTSYTSYEPPADIPEFHFRPDERRTYILPIGGYVAKASSDINHGCAQSTTQILERIAIGSVDPIIALWHVLGEFIQTLPHAKTTKYCGHLRADWQAAHEFLGIVVRFAATVRKHPEKKYKHKALLSWAKHTKKIDKLLGSLLTDVVRKLGHTSEQFSSDISELPVGVLAYEHRSIAQGLLNLYMPNISFSEGESGSLIVTVEGLAVCNSEWTTQHYRIPAKHRQACVWKFTAPEFKESFEAAASKGEFIAVMRRSLFGEAAAGRMHGERRESPPVTNAKSKDASNASALANGHRSSTQKHVHFDLSSEPEQEAEVRTPWWEIDQGSAGPSRQDQSNDSAPNEDTAMADADVIDLDDGQGAFVLCDKGGWHYYDVFGSAMGEQISLPGLGLEFSSD</sequence>
<evidence type="ECO:0000256" key="1">
    <source>
        <dbReference type="SAM" id="MobiDB-lite"/>
    </source>
</evidence>
<feature type="compositionally biased region" description="Polar residues" evidence="1">
    <location>
        <begin position="758"/>
        <end position="772"/>
    </location>
</feature>
<evidence type="ECO:0000313" key="3">
    <source>
        <dbReference type="Proteomes" id="UP001480595"/>
    </source>
</evidence>
<protein>
    <submittedName>
        <fullName evidence="2">Uncharacterized protein</fullName>
    </submittedName>
</protein>
<feature type="compositionally biased region" description="Low complexity" evidence="1">
    <location>
        <begin position="428"/>
        <end position="439"/>
    </location>
</feature>
<proteinExistence type="predicted"/>
<keyword evidence="3" id="KW-1185">Reference proteome</keyword>
<name>A0ABR1V117_9PEZI</name>
<organism evidence="2 3">
    <name type="scientific">Apiospora phragmitis</name>
    <dbReference type="NCBI Taxonomy" id="2905665"/>
    <lineage>
        <taxon>Eukaryota</taxon>
        <taxon>Fungi</taxon>
        <taxon>Dikarya</taxon>
        <taxon>Ascomycota</taxon>
        <taxon>Pezizomycotina</taxon>
        <taxon>Sordariomycetes</taxon>
        <taxon>Xylariomycetidae</taxon>
        <taxon>Amphisphaeriales</taxon>
        <taxon>Apiosporaceae</taxon>
        <taxon>Apiospora</taxon>
    </lineage>
</organism>
<evidence type="ECO:0000313" key="2">
    <source>
        <dbReference type="EMBL" id="KAK8064891.1"/>
    </source>
</evidence>
<reference evidence="2 3" key="1">
    <citation type="submission" date="2023-01" db="EMBL/GenBank/DDBJ databases">
        <title>Analysis of 21 Apiospora genomes using comparative genomics revels a genus with tremendous synthesis potential of carbohydrate active enzymes and secondary metabolites.</title>
        <authorList>
            <person name="Sorensen T."/>
        </authorList>
    </citation>
    <scope>NUCLEOTIDE SEQUENCE [LARGE SCALE GENOMIC DNA]</scope>
    <source>
        <strain evidence="2 3">CBS 135458</strain>
    </source>
</reference>
<accession>A0ABR1V117</accession>
<gene>
    <name evidence="2" type="ORF">PG994_007529</name>
</gene>
<feature type="region of interest" description="Disordered" evidence="1">
    <location>
        <begin position="693"/>
        <end position="774"/>
    </location>
</feature>
<dbReference type="EMBL" id="JAQQWL010000007">
    <property type="protein sequence ID" value="KAK8064891.1"/>
    <property type="molecule type" value="Genomic_DNA"/>
</dbReference>